<proteinExistence type="predicted"/>
<feature type="compositionally biased region" description="Polar residues" evidence="1">
    <location>
        <begin position="97"/>
        <end position="107"/>
    </location>
</feature>
<evidence type="ECO:0000313" key="2">
    <source>
        <dbReference type="EMBL" id="KLU03672.1"/>
    </source>
</evidence>
<comment type="caution">
    <text evidence="2">The sequence shown here is derived from an EMBL/GenBank/DDBJ whole genome shotgun (WGS) entry which is preliminary data.</text>
</comment>
<feature type="compositionally biased region" description="Basic and acidic residues" evidence="1">
    <location>
        <begin position="57"/>
        <end position="67"/>
    </location>
</feature>
<sequence>MVGKPHEFPLERNTLISVKQQDIVFQSIAMPLFKLRLRRFHPVRPRSPPSPITLQKRSVDSEGDEKGNWLGIHFETSGGQAIDNDNRGKASFGPLSQLAQSSMIRRR</sequence>
<dbReference type="PATRIC" id="fig|595434.4.peg.3864"/>
<accession>A0A0J1BAD6</accession>
<dbReference type="AlphaFoldDB" id="A0A0J1BAD6"/>
<evidence type="ECO:0000256" key="1">
    <source>
        <dbReference type="SAM" id="MobiDB-lite"/>
    </source>
</evidence>
<dbReference type="Proteomes" id="UP000036367">
    <property type="component" value="Unassembled WGS sequence"/>
</dbReference>
<keyword evidence="3" id="KW-1185">Reference proteome</keyword>
<name>A0A0J1BAD6_RHOIS</name>
<reference evidence="2" key="1">
    <citation type="submission" date="2015-05" db="EMBL/GenBank/DDBJ databases">
        <title>Permanent draft genome of Rhodopirellula islandicus K833.</title>
        <authorList>
            <person name="Kizina J."/>
            <person name="Richter M."/>
            <person name="Glockner F.O."/>
            <person name="Harder J."/>
        </authorList>
    </citation>
    <scope>NUCLEOTIDE SEQUENCE [LARGE SCALE GENOMIC DNA]</scope>
    <source>
        <strain evidence="2">K833</strain>
    </source>
</reference>
<protein>
    <submittedName>
        <fullName evidence="2">Uncharacterized protein</fullName>
    </submittedName>
</protein>
<organism evidence="2 3">
    <name type="scientific">Rhodopirellula islandica</name>
    <dbReference type="NCBI Taxonomy" id="595434"/>
    <lineage>
        <taxon>Bacteria</taxon>
        <taxon>Pseudomonadati</taxon>
        <taxon>Planctomycetota</taxon>
        <taxon>Planctomycetia</taxon>
        <taxon>Pirellulales</taxon>
        <taxon>Pirellulaceae</taxon>
        <taxon>Rhodopirellula</taxon>
    </lineage>
</organism>
<dbReference type="EMBL" id="LECT01000031">
    <property type="protein sequence ID" value="KLU03672.1"/>
    <property type="molecule type" value="Genomic_DNA"/>
</dbReference>
<evidence type="ECO:0000313" key="3">
    <source>
        <dbReference type="Proteomes" id="UP000036367"/>
    </source>
</evidence>
<gene>
    <name evidence="2" type="ORF">RISK_004079</name>
</gene>
<feature type="region of interest" description="Disordered" evidence="1">
    <location>
        <begin position="44"/>
        <end position="107"/>
    </location>
</feature>